<dbReference type="EMBL" id="JAEHJZ010000018">
    <property type="protein sequence ID" value="MBJ7880687.1"/>
    <property type="molecule type" value="Genomic_DNA"/>
</dbReference>
<dbReference type="Pfam" id="PF24681">
    <property type="entry name" value="Kelch_KLHDC2_KLHL20_DRC7"/>
    <property type="match status" value="1"/>
</dbReference>
<accession>A0A934KKD8</accession>
<dbReference type="Proteomes" id="UP000662373">
    <property type="component" value="Unassembled WGS sequence"/>
</dbReference>
<dbReference type="InterPro" id="IPR015915">
    <property type="entry name" value="Kelch-typ_b-propeller"/>
</dbReference>
<dbReference type="PANTHER" id="PTHR46344:SF27">
    <property type="entry name" value="KELCH REPEAT SUPERFAMILY PROTEIN"/>
    <property type="match status" value="1"/>
</dbReference>
<evidence type="ECO:0000256" key="3">
    <source>
        <dbReference type="SAM" id="SignalP"/>
    </source>
</evidence>
<dbReference type="RefSeq" id="WP_199598529.1">
    <property type="nucleotide sequence ID" value="NZ_JAEHJZ010000018.1"/>
</dbReference>
<keyword evidence="1" id="KW-0880">Kelch repeat</keyword>
<evidence type="ECO:0000256" key="1">
    <source>
        <dbReference type="ARBA" id="ARBA00022441"/>
    </source>
</evidence>
<feature type="chain" id="PRO_5038117305" evidence="3">
    <location>
        <begin position="20"/>
        <end position="323"/>
    </location>
</feature>
<dbReference type="SUPFAM" id="SSF50965">
    <property type="entry name" value="Galactose oxidase, central domain"/>
    <property type="match status" value="1"/>
</dbReference>
<organism evidence="4 5">
    <name type="scientific">Gelidibacter salicanalis</name>
    <dbReference type="NCBI Taxonomy" id="291193"/>
    <lineage>
        <taxon>Bacteria</taxon>
        <taxon>Pseudomonadati</taxon>
        <taxon>Bacteroidota</taxon>
        <taxon>Flavobacteriia</taxon>
        <taxon>Flavobacteriales</taxon>
        <taxon>Flavobacteriaceae</taxon>
        <taxon>Gelidibacter</taxon>
    </lineage>
</organism>
<proteinExistence type="predicted"/>
<protein>
    <submittedName>
        <fullName evidence="4">Galactose oxidase</fullName>
    </submittedName>
</protein>
<feature type="signal peptide" evidence="3">
    <location>
        <begin position="1"/>
        <end position="19"/>
    </location>
</feature>
<dbReference type="SMART" id="SM00612">
    <property type="entry name" value="Kelch"/>
    <property type="match status" value="3"/>
</dbReference>
<dbReference type="InterPro" id="IPR011043">
    <property type="entry name" value="Gal_Oxase/kelch_b-propeller"/>
</dbReference>
<keyword evidence="3" id="KW-0732">Signal</keyword>
<dbReference type="AlphaFoldDB" id="A0A934KKD8"/>
<evidence type="ECO:0000313" key="5">
    <source>
        <dbReference type="Proteomes" id="UP000662373"/>
    </source>
</evidence>
<comment type="caution">
    <text evidence="4">The sequence shown here is derived from an EMBL/GenBank/DDBJ whole genome shotgun (WGS) entry which is preliminary data.</text>
</comment>
<name>A0A934KKD8_9FLAO</name>
<keyword evidence="5" id="KW-1185">Reference proteome</keyword>
<dbReference type="PANTHER" id="PTHR46344">
    <property type="entry name" value="OS02G0202900 PROTEIN"/>
    <property type="match status" value="1"/>
</dbReference>
<reference evidence="4 5" key="1">
    <citation type="submission" date="2020-09" db="EMBL/GenBank/DDBJ databases">
        <title>Draft genome of Gelidibacter salicanalis PAMC21136.</title>
        <authorList>
            <person name="Park H."/>
        </authorList>
    </citation>
    <scope>NUCLEOTIDE SEQUENCE [LARGE SCALE GENOMIC DNA]</scope>
    <source>
        <strain evidence="4 5">PAMC21136</strain>
    </source>
</reference>
<dbReference type="InterPro" id="IPR006652">
    <property type="entry name" value="Kelch_1"/>
</dbReference>
<evidence type="ECO:0000313" key="4">
    <source>
        <dbReference type="EMBL" id="MBJ7880687.1"/>
    </source>
</evidence>
<evidence type="ECO:0000256" key="2">
    <source>
        <dbReference type="ARBA" id="ARBA00022737"/>
    </source>
</evidence>
<keyword evidence="2" id="KW-0677">Repeat</keyword>
<sequence length="323" mass="35679">MKKTYTFLILSLYFNFINAQQNWTTISTETACTARHECGFVSHQDQLYLIGGRGIKPIDVFNVVTQNWIALENTPFEVHHITPLSVIGSIYIVGGFTGNYPNETPLTHVFKVNPEANSWEAVLEIPSQRRRGAAGVTVYKDKIYIANGITEGHTKGTTFMFDVYDPKQNTWTILPDAPTIRDHSSAAVVDNKLVVLGGRNTSYHEADNFEAFFGKVNPTVDYFEFSTEKWSTYEAELPAPSAGGGCVVLNDKIVFIGGETENKAANTQAYVFDSVSETWSQMPSLQVGRHGTNAVVHNNQIYMAAGCGNQGGSPELNSIEVFK</sequence>
<dbReference type="Gene3D" id="2.120.10.80">
    <property type="entry name" value="Kelch-type beta propeller"/>
    <property type="match status" value="2"/>
</dbReference>
<gene>
    <name evidence="4" type="ORF">JEM65_08505</name>
</gene>